<name>A0A9D4BDF0_DREPO</name>
<feature type="region of interest" description="Disordered" evidence="1">
    <location>
        <begin position="163"/>
        <end position="187"/>
    </location>
</feature>
<gene>
    <name evidence="2" type="ORF">DPMN_194066</name>
</gene>
<comment type="caution">
    <text evidence="2">The sequence shown here is derived from an EMBL/GenBank/DDBJ whole genome shotgun (WGS) entry which is preliminary data.</text>
</comment>
<dbReference type="AlphaFoldDB" id="A0A9D4BDF0"/>
<evidence type="ECO:0000313" key="3">
    <source>
        <dbReference type="Proteomes" id="UP000828390"/>
    </source>
</evidence>
<accession>A0A9D4BDF0</accession>
<keyword evidence="3" id="KW-1185">Reference proteome</keyword>
<evidence type="ECO:0000313" key="2">
    <source>
        <dbReference type="EMBL" id="KAH3691106.1"/>
    </source>
</evidence>
<dbReference type="Proteomes" id="UP000828390">
    <property type="component" value="Unassembled WGS sequence"/>
</dbReference>
<proteinExistence type="predicted"/>
<feature type="compositionally biased region" description="Basic and acidic residues" evidence="1">
    <location>
        <begin position="172"/>
        <end position="187"/>
    </location>
</feature>
<dbReference type="EMBL" id="JAIWYP010000044">
    <property type="protein sequence ID" value="KAH3691106.1"/>
    <property type="molecule type" value="Genomic_DNA"/>
</dbReference>
<reference evidence="2" key="1">
    <citation type="journal article" date="2019" name="bioRxiv">
        <title>The Genome of the Zebra Mussel, Dreissena polymorpha: A Resource for Invasive Species Research.</title>
        <authorList>
            <person name="McCartney M.A."/>
            <person name="Auch B."/>
            <person name="Kono T."/>
            <person name="Mallez S."/>
            <person name="Zhang Y."/>
            <person name="Obille A."/>
            <person name="Becker A."/>
            <person name="Abrahante J.E."/>
            <person name="Garbe J."/>
            <person name="Badalamenti J.P."/>
            <person name="Herman A."/>
            <person name="Mangelson H."/>
            <person name="Liachko I."/>
            <person name="Sullivan S."/>
            <person name="Sone E.D."/>
            <person name="Koren S."/>
            <person name="Silverstein K.A.T."/>
            <person name="Beckman K.B."/>
            <person name="Gohl D.M."/>
        </authorList>
    </citation>
    <scope>NUCLEOTIDE SEQUENCE</scope>
    <source>
        <strain evidence="2">Duluth1</strain>
        <tissue evidence="2">Whole animal</tissue>
    </source>
</reference>
<organism evidence="2 3">
    <name type="scientific">Dreissena polymorpha</name>
    <name type="common">Zebra mussel</name>
    <name type="synonym">Mytilus polymorpha</name>
    <dbReference type="NCBI Taxonomy" id="45954"/>
    <lineage>
        <taxon>Eukaryota</taxon>
        <taxon>Metazoa</taxon>
        <taxon>Spiralia</taxon>
        <taxon>Lophotrochozoa</taxon>
        <taxon>Mollusca</taxon>
        <taxon>Bivalvia</taxon>
        <taxon>Autobranchia</taxon>
        <taxon>Heteroconchia</taxon>
        <taxon>Euheterodonta</taxon>
        <taxon>Imparidentia</taxon>
        <taxon>Neoheterodontei</taxon>
        <taxon>Myida</taxon>
        <taxon>Dreissenoidea</taxon>
        <taxon>Dreissenidae</taxon>
        <taxon>Dreissena</taxon>
    </lineage>
</organism>
<reference evidence="2" key="2">
    <citation type="submission" date="2020-11" db="EMBL/GenBank/DDBJ databases">
        <authorList>
            <person name="McCartney M.A."/>
            <person name="Auch B."/>
            <person name="Kono T."/>
            <person name="Mallez S."/>
            <person name="Becker A."/>
            <person name="Gohl D.M."/>
            <person name="Silverstein K.A.T."/>
            <person name="Koren S."/>
            <person name="Bechman K.B."/>
            <person name="Herman A."/>
            <person name="Abrahante J.E."/>
            <person name="Garbe J."/>
        </authorList>
    </citation>
    <scope>NUCLEOTIDE SEQUENCE</scope>
    <source>
        <strain evidence="2">Duluth1</strain>
        <tissue evidence="2">Whole animal</tissue>
    </source>
</reference>
<protein>
    <submittedName>
        <fullName evidence="2">Uncharacterized protein</fullName>
    </submittedName>
</protein>
<evidence type="ECO:0000256" key="1">
    <source>
        <dbReference type="SAM" id="MobiDB-lite"/>
    </source>
</evidence>
<sequence length="187" mass="20335">MNKFYNLELINIAKFKELMRRRFIICLKNGGDAGRGRGGVIMGVGWGGVRGGYNVGWGWGRGIMWGEWGGGLMWVRGGGIMWGGLEGGFNIAKFKELMRRRGGMFKKNWGRGGLLSGWVGGGRGWGYDGVRERGWGTVIMWGREGGLGGGIMWGGNNGGGGMFKKNGGGKRLSSDNHLTDRQTDRPT</sequence>